<keyword evidence="1" id="KW-0732">Signal</keyword>
<dbReference type="PANTHER" id="PTHR11257">
    <property type="entry name" value="CHEMOSENSORY PROTEIN-RELATED"/>
    <property type="match status" value="1"/>
</dbReference>
<dbReference type="SUPFAM" id="SSF100910">
    <property type="entry name" value="Chemosensory protein Csp2"/>
    <property type="match status" value="1"/>
</dbReference>
<dbReference type="AlphaFoldDB" id="A0A1S5VFI3"/>
<evidence type="ECO:0000256" key="1">
    <source>
        <dbReference type="SAM" id="SignalP"/>
    </source>
</evidence>
<dbReference type="Pfam" id="PF03392">
    <property type="entry name" value="OS-D"/>
    <property type="match status" value="1"/>
</dbReference>
<evidence type="ECO:0000313" key="2">
    <source>
        <dbReference type="EMBL" id="AQN78395.1"/>
    </source>
</evidence>
<dbReference type="PANTHER" id="PTHR11257:SF13">
    <property type="entry name" value="GEO07322P1"/>
    <property type="match status" value="1"/>
</dbReference>
<feature type="chain" id="PRO_5010535457" evidence="1">
    <location>
        <begin position="20"/>
        <end position="117"/>
    </location>
</feature>
<sequence length="117" mass="13432">MYCPILLIILASLVITIHADELYSDKYDGLDIDGILANEELRKQHENCYMDRGPCDDAAEFFKSHFPEVVATACSKCTEWQSQAFDKIADWYNKNDEATWNAFVANNMELAKTMNIR</sequence>
<dbReference type="InterPro" id="IPR005055">
    <property type="entry name" value="A10/PebIII"/>
</dbReference>
<dbReference type="InterPro" id="IPR036682">
    <property type="entry name" value="OS_D_A10/PebIII_sf"/>
</dbReference>
<organism evidence="2">
    <name type="scientific">Meteorus pulchricornis</name>
    <dbReference type="NCBI Taxonomy" id="51522"/>
    <lineage>
        <taxon>Eukaryota</taxon>
        <taxon>Metazoa</taxon>
        <taxon>Ecdysozoa</taxon>
        <taxon>Arthropoda</taxon>
        <taxon>Hexapoda</taxon>
        <taxon>Insecta</taxon>
        <taxon>Pterygota</taxon>
        <taxon>Neoptera</taxon>
        <taxon>Endopterygota</taxon>
        <taxon>Hymenoptera</taxon>
        <taxon>Apocrita</taxon>
        <taxon>Ichneumonoidea</taxon>
        <taxon>Braconidae</taxon>
        <taxon>Meteorinae</taxon>
        <taxon>Meteorus</taxon>
    </lineage>
</organism>
<dbReference type="EMBL" id="KY445460">
    <property type="protein sequence ID" value="AQN78395.1"/>
    <property type="molecule type" value="mRNA"/>
</dbReference>
<name>A0A1S5VFI3_9HYME</name>
<reference evidence="2" key="1">
    <citation type="journal article" date="2017" name="Comp. Biochem. Physiol. Part D Genomics Proteomics">
        <title>Candidate chemosensory genes identified in the endoparasitoid Meteorus pulchricornis (Hymenoptera: Braconidae) by antennal transcriptome analysis.</title>
        <authorList>
            <person name="Sheng S."/>
            <person name="Liao C.W."/>
            <person name="Zheng Y."/>
            <person name="Zhou Y."/>
            <person name="Xu Y."/>
            <person name="Song W.M."/>
            <person name="He P."/>
            <person name="Zhang J."/>
            <person name="Wu F.A."/>
        </authorList>
    </citation>
    <scope>NUCLEOTIDE SEQUENCE</scope>
    <source>
        <strain evidence="2">Zhenjiang</strain>
    </source>
</reference>
<feature type="signal peptide" evidence="1">
    <location>
        <begin position="1"/>
        <end position="19"/>
    </location>
</feature>
<accession>A0A1S5VFI3</accession>
<dbReference type="Gene3D" id="1.10.2080.10">
    <property type="entry name" value="Insect odorant-binding protein A10/Ejaculatory bulb-specific protein 3"/>
    <property type="match status" value="1"/>
</dbReference>
<protein>
    <submittedName>
        <fullName evidence="2">Chemosensory protein 1</fullName>
    </submittedName>
</protein>
<proteinExistence type="evidence at transcript level"/>